<feature type="compositionally biased region" description="Polar residues" evidence="3">
    <location>
        <begin position="470"/>
        <end position="480"/>
    </location>
</feature>
<gene>
    <name evidence="4" type="ORF">SCF082_LOCUS8047</name>
</gene>
<dbReference type="PROSITE" id="PS00018">
    <property type="entry name" value="EF_HAND_1"/>
    <property type="match status" value="1"/>
</dbReference>
<dbReference type="InterPro" id="IPR018247">
    <property type="entry name" value="EF_Hand_1_Ca_BS"/>
</dbReference>
<dbReference type="Gene3D" id="1.10.238.10">
    <property type="entry name" value="EF-hand"/>
    <property type="match status" value="1"/>
</dbReference>
<feature type="region of interest" description="Disordered" evidence="3">
    <location>
        <begin position="466"/>
        <end position="486"/>
    </location>
</feature>
<dbReference type="Proteomes" id="UP001642464">
    <property type="component" value="Unassembled WGS sequence"/>
</dbReference>
<evidence type="ECO:0000313" key="5">
    <source>
        <dbReference type="Proteomes" id="UP001642464"/>
    </source>
</evidence>
<feature type="coiled-coil region" evidence="2">
    <location>
        <begin position="267"/>
        <end position="294"/>
    </location>
</feature>
<feature type="coiled-coil region" evidence="2">
    <location>
        <begin position="398"/>
        <end position="460"/>
    </location>
</feature>
<organism evidence="4 5">
    <name type="scientific">Durusdinium trenchii</name>
    <dbReference type="NCBI Taxonomy" id="1381693"/>
    <lineage>
        <taxon>Eukaryota</taxon>
        <taxon>Sar</taxon>
        <taxon>Alveolata</taxon>
        <taxon>Dinophyceae</taxon>
        <taxon>Suessiales</taxon>
        <taxon>Symbiodiniaceae</taxon>
        <taxon>Durusdinium</taxon>
    </lineage>
</organism>
<protein>
    <recommendedName>
        <fullName evidence="6">EF-hand domain-containing protein</fullName>
    </recommendedName>
</protein>
<proteinExistence type="predicted"/>
<keyword evidence="1" id="KW-0106">Calcium</keyword>
<keyword evidence="5" id="KW-1185">Reference proteome</keyword>
<sequence length="1273" mass="143751">MERVRPIRSPRGTASPCRRPLTAEVLGTKTAKDLQRLMRTPRVFHRQSDLRHMKRNELRANLLPCILQTPDATEGETEDVEKFKKRSDYKQILGIKNESEAQDFEKTTIVGFPEEWDPAHQAVNACNSLRDLVSEKASRFCRPIDGMVNTSSGLPFVHKDQAVDLEELMNVFTIEIQKQPEQIHKVTRGSATSRLQLASRVPLLVKDPATDLTMQTQPLPNDVHTLRLDMNPKEVRHITCDMKSRHFKGSELEGRLMSVVHPERGVLAKMLSALQQKEREAQGLTAVLNHLLREVSKPLRPQNISSAERLDALLSEPRRTLAQLLSVSDRLAEVVQPLVASVAHAIDRMALICVREVDRLASYCDTEFDKLLKALNTSEEARIEAEDRIDKMGGRTVGNDFQSRLKNMENELQQHARTHAKLIEEKNDLEAILQDDARVAAALRVKVKELEQEVKYLRRNTTWRARKSDTASSVPQTPSRAASVKPDADVLALDIDETEGGQSSSSSAFQISAPPVFVVTASTQSETEFYFCKGEDFRPPAELSFYQYTDVLETINRLFVMLARYEWNEKTASFLRRNEDDITSEEEEDVPGPVGNEAISKSGMREREIRRLKGKVEAAQQQAASAQLKEQVALLQLLAKSSFDAWFAKVLKDLGSSQVGSEPELPSPEKLFTAVMEVTQTEGLQRRIRELEDKMKRLIPMADRLRKNEGGDNGFWKRVMRSVRHSMTARRGSFAMKADALQRAYSERGDGFQTGQLDRLQGGLSLIWQALPPKPAKLAAGTLLLRPMAPQVLQEAVRNYFLKSCGRHRQVEQAVCNLCRLIMQFANSSKVLLFAIMCDIVTVAELEGRMPQVMNNIEPYVDSLKVDYLANLPFDAVHTMSEFISAIKNAKQFAGAHDGSLQRIPQHHGDADHHRGLDIEREDMLLPCPLILAASSIICSRSKVTAHNFNLVLLSFARRPILKPKGEDQDKERERRNSRFSDKADIEVDVRSISRKSEESFDSMTSGGEAEANVCVEALFVSHLLAADRFRRHPDMWEETDSFVDSLWEAIVKTAREKKRQSIFIELDQTADAVMAAQVTKERFRLQVPESLVEKALLAMQPQDDTEDTHQGKVQLTKEAVRNLMYLWQQHGGAASMCFMESHALWAALWAMGLERAYEVHLMGKFFGIFDESGDDCLQYDEFVNFMAHIAPAVPEADCASLFMAVADDTSADMTQEVFLNLVQRVGVSSDLDGLENLVKTHQEAVRLDLLWPRHLHFSSMYILYICLSTPKV</sequence>
<evidence type="ECO:0000256" key="1">
    <source>
        <dbReference type="ARBA" id="ARBA00022837"/>
    </source>
</evidence>
<dbReference type="SUPFAM" id="SSF47473">
    <property type="entry name" value="EF-hand"/>
    <property type="match status" value="1"/>
</dbReference>
<comment type="caution">
    <text evidence="4">The sequence shown here is derived from an EMBL/GenBank/DDBJ whole genome shotgun (WGS) entry which is preliminary data.</text>
</comment>
<reference evidence="4 5" key="1">
    <citation type="submission" date="2024-02" db="EMBL/GenBank/DDBJ databases">
        <authorList>
            <person name="Chen Y."/>
            <person name="Shah S."/>
            <person name="Dougan E. K."/>
            <person name="Thang M."/>
            <person name="Chan C."/>
        </authorList>
    </citation>
    <scope>NUCLEOTIDE SEQUENCE [LARGE SCALE GENOMIC DNA]</scope>
</reference>
<evidence type="ECO:0000256" key="3">
    <source>
        <dbReference type="SAM" id="MobiDB-lite"/>
    </source>
</evidence>
<evidence type="ECO:0008006" key="6">
    <source>
        <dbReference type="Google" id="ProtNLM"/>
    </source>
</evidence>
<evidence type="ECO:0000256" key="2">
    <source>
        <dbReference type="SAM" id="Coils"/>
    </source>
</evidence>
<evidence type="ECO:0000313" key="4">
    <source>
        <dbReference type="EMBL" id="CAK9004112.1"/>
    </source>
</evidence>
<dbReference type="InterPro" id="IPR011992">
    <property type="entry name" value="EF-hand-dom_pair"/>
</dbReference>
<name>A0ABP0INC6_9DINO</name>
<keyword evidence="2" id="KW-0175">Coiled coil</keyword>
<dbReference type="EMBL" id="CAXAMM010004570">
    <property type="protein sequence ID" value="CAK9004112.1"/>
    <property type="molecule type" value="Genomic_DNA"/>
</dbReference>
<accession>A0ABP0INC6</accession>